<evidence type="ECO:0000313" key="8">
    <source>
        <dbReference type="EMBL" id="MTH64863.1"/>
    </source>
</evidence>
<dbReference type="RefSeq" id="WP_155044744.1">
    <property type="nucleotide sequence ID" value="NZ_WMIH01000009.1"/>
</dbReference>
<dbReference type="EMBL" id="WMII01000009">
    <property type="protein sequence ID" value="MTH64863.1"/>
    <property type="molecule type" value="Genomic_DNA"/>
</dbReference>
<evidence type="ECO:0000256" key="2">
    <source>
        <dbReference type="ARBA" id="ARBA00022448"/>
    </source>
</evidence>
<dbReference type="InterPro" id="IPR000515">
    <property type="entry name" value="MetI-like"/>
</dbReference>
<keyword evidence="4 6" id="KW-1133">Transmembrane helix</keyword>
<feature type="transmembrane region" description="Helical" evidence="6">
    <location>
        <begin position="94"/>
        <end position="124"/>
    </location>
</feature>
<comment type="subcellular location">
    <subcellularLocation>
        <location evidence="1 6">Cell membrane</location>
        <topology evidence="1 6">Multi-pass membrane protein</topology>
    </subcellularLocation>
</comment>
<dbReference type="Pfam" id="PF00528">
    <property type="entry name" value="BPD_transp_1"/>
    <property type="match status" value="1"/>
</dbReference>
<gene>
    <name evidence="8" type="ORF">GL284_11360</name>
</gene>
<sequence>MSRWLTPLLAAVVAAFLLRPQLFAPLLAPISAGGPAIYDRASLLALTVSHLGIVLMAILPATLLAIGCAVLVTRRSGAEFLPLSRAIVGFGQSFPPLAVLALTVPVLGFGTWPTVVALFLYALLPIFENALAGLQNIRPNILEAADGAGMRPAQRIRLVELPLAAPLILEGVRIAAIVSLSTATIGSTVAAKGLGEVIIAGLNAQNSAFVVQGGLLTGALAVLISQVFSLLIRRLDVRTHRNE</sequence>
<feature type="transmembrane region" description="Helical" evidence="6">
    <location>
        <begin position="209"/>
        <end position="232"/>
    </location>
</feature>
<organism evidence="8 9">
    <name type="scientific">Paracoccus shanxieyensis</name>
    <dbReference type="NCBI Taxonomy" id="2675752"/>
    <lineage>
        <taxon>Bacteria</taxon>
        <taxon>Pseudomonadati</taxon>
        <taxon>Pseudomonadota</taxon>
        <taxon>Alphaproteobacteria</taxon>
        <taxon>Rhodobacterales</taxon>
        <taxon>Paracoccaceae</taxon>
        <taxon>Paracoccus</taxon>
    </lineage>
</organism>
<keyword evidence="5 6" id="KW-0472">Membrane</keyword>
<dbReference type="Proteomes" id="UP000478740">
    <property type="component" value="Unassembled WGS sequence"/>
</dbReference>
<dbReference type="CDD" id="cd06261">
    <property type="entry name" value="TM_PBP2"/>
    <property type="match status" value="1"/>
</dbReference>
<protein>
    <submittedName>
        <fullName evidence="8">ABC transporter permease subunit</fullName>
    </submittedName>
</protein>
<feature type="domain" description="ABC transmembrane type-1" evidence="7">
    <location>
        <begin position="47"/>
        <end position="232"/>
    </location>
</feature>
<evidence type="ECO:0000256" key="4">
    <source>
        <dbReference type="ARBA" id="ARBA00022989"/>
    </source>
</evidence>
<reference evidence="8 9" key="1">
    <citation type="submission" date="2019-11" db="EMBL/GenBank/DDBJ databases">
        <authorList>
            <person name="Dong K."/>
        </authorList>
    </citation>
    <scope>NUCLEOTIDE SEQUENCE [LARGE SCALE GENOMIC DNA]</scope>
    <source>
        <strain evidence="8 9">DK608</strain>
    </source>
</reference>
<evidence type="ECO:0000256" key="6">
    <source>
        <dbReference type="RuleBase" id="RU363032"/>
    </source>
</evidence>
<dbReference type="GO" id="GO:0055085">
    <property type="term" value="P:transmembrane transport"/>
    <property type="evidence" value="ECO:0007669"/>
    <property type="project" value="InterPro"/>
</dbReference>
<evidence type="ECO:0000313" key="9">
    <source>
        <dbReference type="Proteomes" id="UP000478740"/>
    </source>
</evidence>
<dbReference type="GO" id="GO:0005886">
    <property type="term" value="C:plasma membrane"/>
    <property type="evidence" value="ECO:0007669"/>
    <property type="project" value="UniProtKB-SubCell"/>
</dbReference>
<comment type="caution">
    <text evidence="8">The sequence shown here is derived from an EMBL/GenBank/DDBJ whole genome shotgun (WGS) entry which is preliminary data.</text>
</comment>
<proteinExistence type="inferred from homology"/>
<dbReference type="Gene3D" id="1.10.3720.10">
    <property type="entry name" value="MetI-like"/>
    <property type="match status" value="1"/>
</dbReference>
<dbReference type="PANTHER" id="PTHR30177">
    <property type="entry name" value="GLYCINE BETAINE/L-PROLINE TRANSPORT SYSTEM PERMEASE PROTEIN PROW"/>
    <property type="match status" value="1"/>
</dbReference>
<evidence type="ECO:0000259" key="7">
    <source>
        <dbReference type="PROSITE" id="PS50928"/>
    </source>
</evidence>
<keyword evidence="9" id="KW-1185">Reference proteome</keyword>
<keyword evidence="2 6" id="KW-0813">Transport</keyword>
<keyword evidence="3 6" id="KW-0812">Transmembrane</keyword>
<name>A0A6L6IXB6_9RHOB</name>
<dbReference type="PANTHER" id="PTHR30177:SF32">
    <property type="entry name" value="GLYCINE BETAINE UPTAKE SYSTEM PERMEASE PROTEIN YEHW"/>
    <property type="match status" value="1"/>
</dbReference>
<dbReference type="PROSITE" id="PS50928">
    <property type="entry name" value="ABC_TM1"/>
    <property type="match status" value="1"/>
</dbReference>
<accession>A0A6L6IXB6</accession>
<dbReference type="AlphaFoldDB" id="A0A6L6IXB6"/>
<feature type="transmembrane region" description="Helical" evidence="6">
    <location>
        <begin position="52"/>
        <end position="73"/>
    </location>
</feature>
<evidence type="ECO:0000256" key="3">
    <source>
        <dbReference type="ARBA" id="ARBA00022692"/>
    </source>
</evidence>
<dbReference type="SUPFAM" id="SSF161098">
    <property type="entry name" value="MetI-like"/>
    <property type="match status" value="1"/>
</dbReference>
<evidence type="ECO:0000256" key="1">
    <source>
        <dbReference type="ARBA" id="ARBA00004651"/>
    </source>
</evidence>
<dbReference type="InterPro" id="IPR051204">
    <property type="entry name" value="ABC_transp_perm/SBD"/>
</dbReference>
<comment type="similarity">
    <text evidence="6">Belongs to the binding-protein-dependent transport system permease family.</text>
</comment>
<evidence type="ECO:0000256" key="5">
    <source>
        <dbReference type="ARBA" id="ARBA00023136"/>
    </source>
</evidence>
<dbReference type="InterPro" id="IPR035906">
    <property type="entry name" value="MetI-like_sf"/>
</dbReference>